<dbReference type="GO" id="GO:0009236">
    <property type="term" value="P:cobalamin biosynthetic process"/>
    <property type="evidence" value="ECO:0007669"/>
    <property type="project" value="UniProtKB-UniRule"/>
</dbReference>
<keyword evidence="6 8" id="KW-0460">Magnesium</keyword>
<dbReference type="PANTHER" id="PTHR43873:SF1">
    <property type="entry name" value="COBYRINATE A,C-DIAMIDE SYNTHASE"/>
    <property type="match status" value="1"/>
</dbReference>
<accession>A0A1G9I5M8</accession>
<evidence type="ECO:0000256" key="2">
    <source>
        <dbReference type="ARBA" id="ARBA00022573"/>
    </source>
</evidence>
<dbReference type="InterPro" id="IPR029062">
    <property type="entry name" value="Class_I_gatase-like"/>
</dbReference>
<dbReference type="Proteomes" id="UP000182146">
    <property type="component" value="Unassembled WGS sequence"/>
</dbReference>
<keyword evidence="7 8" id="KW-0315">Glutamine amidotransferase</keyword>
<dbReference type="GO" id="GO:0042242">
    <property type="term" value="F:cobyrinic acid a,c-diamide synthase activity"/>
    <property type="evidence" value="ECO:0007669"/>
    <property type="project" value="UniProtKB-UniRule"/>
</dbReference>
<evidence type="ECO:0000313" key="11">
    <source>
        <dbReference type="EMBL" id="SDL20174.1"/>
    </source>
</evidence>
<comment type="catalytic activity">
    <reaction evidence="8">
        <text>cob(II)yrinate + 2 L-glutamine + 2 ATP + 2 H2O = cob(II)yrinate a,c diamide + 2 L-glutamate + 2 ADP + 2 phosphate + 2 H(+)</text>
        <dbReference type="Rhea" id="RHEA:26289"/>
        <dbReference type="ChEBI" id="CHEBI:15377"/>
        <dbReference type="ChEBI" id="CHEBI:15378"/>
        <dbReference type="ChEBI" id="CHEBI:29985"/>
        <dbReference type="ChEBI" id="CHEBI:30616"/>
        <dbReference type="ChEBI" id="CHEBI:43474"/>
        <dbReference type="ChEBI" id="CHEBI:58359"/>
        <dbReference type="ChEBI" id="CHEBI:58537"/>
        <dbReference type="ChEBI" id="CHEBI:58894"/>
        <dbReference type="ChEBI" id="CHEBI:456216"/>
        <dbReference type="EC" id="6.3.5.11"/>
    </reaction>
</comment>
<dbReference type="NCBIfam" id="NF002204">
    <property type="entry name" value="PRK01077.1"/>
    <property type="match status" value="1"/>
</dbReference>
<evidence type="ECO:0000256" key="4">
    <source>
        <dbReference type="ARBA" id="ARBA00022741"/>
    </source>
</evidence>
<organism evidence="11 12">
    <name type="scientific">Geoalkalibacter ferrihydriticus</name>
    <dbReference type="NCBI Taxonomy" id="392333"/>
    <lineage>
        <taxon>Bacteria</taxon>
        <taxon>Pseudomonadati</taxon>
        <taxon>Thermodesulfobacteriota</taxon>
        <taxon>Desulfuromonadia</taxon>
        <taxon>Desulfuromonadales</taxon>
        <taxon>Geoalkalibacteraceae</taxon>
        <taxon>Geoalkalibacter</taxon>
    </lineage>
</organism>
<evidence type="ECO:0000259" key="10">
    <source>
        <dbReference type="Pfam" id="PF07685"/>
    </source>
</evidence>
<dbReference type="SUPFAM" id="SSF52540">
    <property type="entry name" value="P-loop containing nucleoside triphosphate hydrolases"/>
    <property type="match status" value="1"/>
</dbReference>
<dbReference type="InterPro" id="IPR011698">
    <property type="entry name" value="GATase_3"/>
</dbReference>
<keyword evidence="5 8" id="KW-0067">ATP-binding</keyword>
<evidence type="ECO:0000256" key="5">
    <source>
        <dbReference type="ARBA" id="ARBA00022840"/>
    </source>
</evidence>
<evidence type="ECO:0000256" key="3">
    <source>
        <dbReference type="ARBA" id="ARBA00022598"/>
    </source>
</evidence>
<dbReference type="Gene3D" id="3.40.50.300">
    <property type="entry name" value="P-loop containing nucleotide triphosphate hydrolases"/>
    <property type="match status" value="2"/>
</dbReference>
<name>A0A1G9I5M8_9BACT</name>
<sequence length="454" mass="49480">MAEAIPTFLIAAPASGCGKTTLTLALLAALRRRELRVAPFKVGPDFIDPGHHAAACGRASRNLDSWMCGTNYVRDTFRRACVGADVAVIEGVMGLFDGASGSDDAGSSAAIARLLDARVLLVIDARAQARSAAALVQGFTRFDPRLKFAGILCNRVGSPRHAELLHDALASVPDLPPLLGCLPREEALSLPERHLGLVTAGDARRDESFYQHLAEWLESHVDLNPIFPSDPSGPLAPCVSPAHRPPRARIAVARDEAFCFYYPDNLELLEAAGAELVFFSPLRDTRLPQGIHGLYLGGGYPELHAEKLAANTHLLADIRRAADQELPIYAECGGFMLLSQSIDEYPMAGVFPAHARLLKKRRALGYREVTLTADSLLGPAGTCLRGHEFHYSEMEMPPEVPRQYRLSRRGGEDLADEGYRRRNVLGSYIHLHFGSHPSVAEHFVNFCRKGVQSP</sequence>
<feature type="active site" description="Nucleophile" evidence="8">
    <location>
        <position position="332"/>
    </location>
</feature>
<protein>
    <recommendedName>
        <fullName evidence="8">Cobyrinate a,c-diamide synthase</fullName>
        <ecNumber evidence="8">6.3.5.11</ecNumber>
    </recommendedName>
    <alternativeName>
        <fullName evidence="8">Cobyrinic acid a,c-diamide synthetase</fullName>
    </alternativeName>
</protein>
<dbReference type="CDD" id="cd03130">
    <property type="entry name" value="GATase1_CobB"/>
    <property type="match status" value="1"/>
</dbReference>
<dbReference type="UniPathway" id="UPA00148">
    <property type="reaction ID" value="UER00231"/>
</dbReference>
<feature type="domain" description="CobQ/CobB/MinD/ParA nucleotide binding" evidence="9">
    <location>
        <begin position="9"/>
        <end position="195"/>
    </location>
</feature>
<keyword evidence="2 8" id="KW-0169">Cobalamin biosynthesis</keyword>
<dbReference type="PROSITE" id="PS51274">
    <property type="entry name" value="GATASE_COBBQ"/>
    <property type="match status" value="1"/>
</dbReference>
<dbReference type="AlphaFoldDB" id="A0A1G9I5M8"/>
<comment type="similarity">
    <text evidence="8">Belongs to the CobB/CbiA family.</text>
</comment>
<feature type="domain" description="CobB/CobQ-like glutamine amidotransferase" evidence="10">
    <location>
        <begin position="249"/>
        <end position="436"/>
    </location>
</feature>
<evidence type="ECO:0000256" key="1">
    <source>
        <dbReference type="ARBA" id="ARBA00001946"/>
    </source>
</evidence>
<dbReference type="CDD" id="cd05388">
    <property type="entry name" value="CobB_N"/>
    <property type="match status" value="1"/>
</dbReference>
<dbReference type="NCBIfam" id="TIGR00379">
    <property type="entry name" value="cobB"/>
    <property type="match status" value="1"/>
</dbReference>
<evidence type="ECO:0000256" key="6">
    <source>
        <dbReference type="ARBA" id="ARBA00022842"/>
    </source>
</evidence>
<comment type="miscellaneous">
    <text evidence="8">The a and c carboxylates of cobyrinate are activated for nucleophilic attack via formation of a phosphorylated intermediate by ATP. CbiA catalyzes first the amidation of the c-carboxylate, and then that of the a-carboxylate.</text>
</comment>
<gene>
    <name evidence="8" type="primary">cbiA</name>
    <name evidence="11" type="ORF">SAMN05660860_00025</name>
</gene>
<dbReference type="InterPro" id="IPR027417">
    <property type="entry name" value="P-loop_NTPase"/>
</dbReference>
<dbReference type="GO" id="GO:0005524">
    <property type="term" value="F:ATP binding"/>
    <property type="evidence" value="ECO:0007669"/>
    <property type="project" value="UniProtKB-UniRule"/>
</dbReference>
<comment type="pathway">
    <text evidence="8">Cofactor biosynthesis; adenosylcobalamin biosynthesis; cob(II)yrinate a,c-diamide from sirohydrochlorin (anaerobic route): step 10/10.</text>
</comment>
<reference evidence="11 12" key="1">
    <citation type="submission" date="2016-10" db="EMBL/GenBank/DDBJ databases">
        <authorList>
            <person name="de Groot N.N."/>
        </authorList>
    </citation>
    <scope>NUCLEOTIDE SEQUENCE [LARGE SCALE GENOMIC DNA]</scope>
    <source>
        <strain evidence="11 12">DSM 17813</strain>
    </source>
</reference>
<evidence type="ECO:0000256" key="7">
    <source>
        <dbReference type="ARBA" id="ARBA00022962"/>
    </source>
</evidence>
<dbReference type="Pfam" id="PF01656">
    <property type="entry name" value="CbiA"/>
    <property type="match status" value="1"/>
</dbReference>
<comment type="domain">
    <text evidence="8">Comprises of two domains. The C-terminal domain contains the binding site for glutamine and catalyzes the hydrolysis of this substrate to glutamate and ammonia. The N-terminal domain is anticipated to bind ATP and cobyrinate and catalyzes the ultimate synthesis of the diamide product. The ammonia produced via the glutaminase domain is probably translocated to the adjacent domain via a molecular tunnel, where it reacts with an activated intermediate.</text>
</comment>
<keyword evidence="4 8" id="KW-0547">Nucleotide-binding</keyword>
<dbReference type="EC" id="6.3.5.11" evidence="8"/>
<feature type="site" description="Increases nucleophilicity of active site Cys" evidence="8">
    <location>
        <position position="430"/>
    </location>
</feature>
<evidence type="ECO:0000256" key="8">
    <source>
        <dbReference type="HAMAP-Rule" id="MF_00027"/>
    </source>
</evidence>
<dbReference type="Gene3D" id="3.40.50.880">
    <property type="match status" value="1"/>
</dbReference>
<dbReference type="SUPFAM" id="SSF52317">
    <property type="entry name" value="Class I glutamine amidotransferase-like"/>
    <property type="match status" value="1"/>
</dbReference>
<keyword evidence="3 8" id="KW-0436">Ligase</keyword>
<dbReference type="STRING" id="392333.SAMN05660860_00025"/>
<dbReference type="RefSeq" id="WP_139171912.1">
    <property type="nucleotide sequence ID" value="NZ_FNGU01000001.1"/>
</dbReference>
<dbReference type="InterPro" id="IPR004484">
    <property type="entry name" value="CbiA/CobB_synth"/>
</dbReference>
<comment type="function">
    <text evidence="8">Catalyzes the ATP-dependent amidation of the two carboxylate groups at positions a and c of cobyrinate, using either L-glutamine or ammonia as the nitrogen source.</text>
</comment>
<dbReference type="InterPro" id="IPR002586">
    <property type="entry name" value="CobQ/CobB/MinD/ParA_Nub-bd_dom"/>
</dbReference>
<evidence type="ECO:0000313" key="12">
    <source>
        <dbReference type="Proteomes" id="UP000182146"/>
    </source>
</evidence>
<dbReference type="EMBL" id="FNGU01000001">
    <property type="protein sequence ID" value="SDL20174.1"/>
    <property type="molecule type" value="Genomic_DNA"/>
</dbReference>
<proteinExistence type="inferred from homology"/>
<dbReference type="PANTHER" id="PTHR43873">
    <property type="entry name" value="COBYRINATE A,C-DIAMIDE SYNTHASE"/>
    <property type="match status" value="1"/>
</dbReference>
<dbReference type="HAMAP" id="MF_00027">
    <property type="entry name" value="CobB_CbiA"/>
    <property type="match status" value="1"/>
</dbReference>
<comment type="cofactor">
    <cofactor evidence="1 8">
        <name>Mg(2+)</name>
        <dbReference type="ChEBI" id="CHEBI:18420"/>
    </cofactor>
</comment>
<evidence type="ECO:0000259" key="9">
    <source>
        <dbReference type="Pfam" id="PF01656"/>
    </source>
</evidence>
<dbReference type="Pfam" id="PF07685">
    <property type="entry name" value="GATase_3"/>
    <property type="match status" value="1"/>
</dbReference>